<gene>
    <name evidence="3" type="primary">Contig3162.g3379</name>
    <name evidence="3" type="ORF">STYLEM_3762</name>
</gene>
<evidence type="ECO:0000256" key="2">
    <source>
        <dbReference type="SAM" id="Phobius"/>
    </source>
</evidence>
<keyword evidence="4" id="KW-1185">Reference proteome</keyword>
<protein>
    <recommendedName>
        <fullName evidence="5">Transmembrane protein</fullName>
    </recommendedName>
</protein>
<dbReference type="InParanoid" id="A0A078A1W1"/>
<feature type="coiled-coil region" evidence="1">
    <location>
        <begin position="351"/>
        <end position="378"/>
    </location>
</feature>
<dbReference type="EMBL" id="CCKQ01003657">
    <property type="protein sequence ID" value="CDW74779.1"/>
    <property type="molecule type" value="Genomic_DNA"/>
</dbReference>
<name>A0A078A1W1_STYLE</name>
<reference evidence="3 4" key="1">
    <citation type="submission" date="2014-06" db="EMBL/GenBank/DDBJ databases">
        <authorList>
            <person name="Swart Estienne"/>
        </authorList>
    </citation>
    <scope>NUCLEOTIDE SEQUENCE [LARGE SCALE GENOMIC DNA]</scope>
    <source>
        <strain evidence="3 4">130c</strain>
    </source>
</reference>
<dbReference type="AlphaFoldDB" id="A0A078A1W1"/>
<keyword evidence="2" id="KW-1133">Transmembrane helix</keyword>
<organism evidence="3 4">
    <name type="scientific">Stylonychia lemnae</name>
    <name type="common">Ciliate</name>
    <dbReference type="NCBI Taxonomy" id="5949"/>
    <lineage>
        <taxon>Eukaryota</taxon>
        <taxon>Sar</taxon>
        <taxon>Alveolata</taxon>
        <taxon>Ciliophora</taxon>
        <taxon>Intramacronucleata</taxon>
        <taxon>Spirotrichea</taxon>
        <taxon>Stichotrichia</taxon>
        <taxon>Sporadotrichida</taxon>
        <taxon>Oxytrichidae</taxon>
        <taxon>Stylonychinae</taxon>
        <taxon>Stylonychia</taxon>
    </lineage>
</organism>
<dbReference type="Proteomes" id="UP000039865">
    <property type="component" value="Unassembled WGS sequence"/>
</dbReference>
<sequence>MKRQSKKEKYLRVLNNFLRFISIGKHNSGLYYKEKVFFSTFVGGIITLVAAIIVLALSISTLIEIFSLEKITYTVQNDTLNLPNFDSLTNVGKMIKEMQISILATHIQRNLKCSDVAFSADFHQYQKPVISLNFDCGLVLDSKYSGRYFLELQVNTKEQQYISEQKLDSFQTIILSLNLTNPDLKVDDMNIFFQSQYFYFDNKQIQKTDKSSMALFQGSYQIKVNQLLYHYTNDVFQLSKHYISELYFFNDYPVQMVNQQRDKSDYSFYIQIDDLFVWQVVRVTPESIFYGIAKIGGYISFLSFIRIIISIVHQKQFEKSLILSFTKRDKQSDKKSDDYRRRIIVKEIFSYEKLKDIIEYYETKIDLLKRKNQILQENKSSSLNDYEFDTKSPQLSSFEDASQIHLIDP</sequence>
<evidence type="ECO:0000313" key="3">
    <source>
        <dbReference type="EMBL" id="CDW74779.1"/>
    </source>
</evidence>
<evidence type="ECO:0008006" key="5">
    <source>
        <dbReference type="Google" id="ProtNLM"/>
    </source>
</evidence>
<keyword evidence="2" id="KW-0472">Membrane</keyword>
<proteinExistence type="predicted"/>
<evidence type="ECO:0000313" key="4">
    <source>
        <dbReference type="Proteomes" id="UP000039865"/>
    </source>
</evidence>
<accession>A0A078A1W1</accession>
<keyword evidence="2" id="KW-0812">Transmembrane</keyword>
<keyword evidence="1" id="KW-0175">Coiled coil</keyword>
<evidence type="ECO:0000256" key="1">
    <source>
        <dbReference type="SAM" id="Coils"/>
    </source>
</evidence>
<feature type="transmembrane region" description="Helical" evidence="2">
    <location>
        <begin position="36"/>
        <end position="59"/>
    </location>
</feature>
<dbReference type="OrthoDB" id="327480at2759"/>